<keyword evidence="6 11" id="KW-0547">Nucleotide-binding</keyword>
<evidence type="ECO:0000256" key="5">
    <source>
        <dbReference type="ARBA" id="ARBA00022679"/>
    </source>
</evidence>
<comment type="similarity">
    <text evidence="2 11">Belongs to the shikimate kinase family.</text>
</comment>
<feature type="binding site" evidence="11">
    <location>
        <position position="112"/>
    </location>
    <ligand>
        <name>ATP</name>
        <dbReference type="ChEBI" id="CHEBI:30616"/>
    </ligand>
</feature>
<dbReference type="AlphaFoldDB" id="A0A7C9TPD1"/>
<dbReference type="UniPathway" id="UPA00053">
    <property type="reaction ID" value="UER00088"/>
</dbReference>
<dbReference type="SUPFAM" id="SSF52540">
    <property type="entry name" value="P-loop containing nucleoside triphosphate hydrolases"/>
    <property type="match status" value="1"/>
</dbReference>
<evidence type="ECO:0000256" key="8">
    <source>
        <dbReference type="ARBA" id="ARBA00022840"/>
    </source>
</evidence>
<comment type="cofactor">
    <cofactor evidence="11">
        <name>Mg(2+)</name>
        <dbReference type="ChEBI" id="CHEBI:18420"/>
    </cofactor>
    <text evidence="11">Binds 1 Mg(2+) ion per subunit.</text>
</comment>
<dbReference type="GO" id="GO:0005524">
    <property type="term" value="F:ATP binding"/>
    <property type="evidence" value="ECO:0007669"/>
    <property type="project" value="UniProtKB-UniRule"/>
</dbReference>
<dbReference type="GO" id="GO:0004765">
    <property type="term" value="F:shikimate kinase activity"/>
    <property type="evidence" value="ECO:0007669"/>
    <property type="project" value="UniProtKB-UniRule"/>
</dbReference>
<dbReference type="GO" id="GO:0008652">
    <property type="term" value="P:amino acid biosynthetic process"/>
    <property type="evidence" value="ECO:0007669"/>
    <property type="project" value="UniProtKB-KW"/>
</dbReference>
<evidence type="ECO:0000313" key="13">
    <source>
        <dbReference type="Proteomes" id="UP000479756"/>
    </source>
</evidence>
<keyword evidence="11" id="KW-0963">Cytoplasm</keyword>
<dbReference type="Proteomes" id="UP000479756">
    <property type="component" value="Unassembled WGS sequence"/>
</dbReference>
<keyword evidence="5 11" id="KW-0808">Transferase</keyword>
<dbReference type="GO" id="GO:0000287">
    <property type="term" value="F:magnesium ion binding"/>
    <property type="evidence" value="ECO:0007669"/>
    <property type="project" value="UniProtKB-UniRule"/>
</dbReference>
<evidence type="ECO:0000256" key="2">
    <source>
        <dbReference type="ARBA" id="ARBA00006997"/>
    </source>
</evidence>
<keyword evidence="11" id="KW-0479">Metal-binding</keyword>
<dbReference type="InterPro" id="IPR027417">
    <property type="entry name" value="P-loop_NTPase"/>
</dbReference>
<dbReference type="PANTHER" id="PTHR21087:SF16">
    <property type="entry name" value="SHIKIMATE KINASE 1, CHLOROPLASTIC"/>
    <property type="match status" value="1"/>
</dbReference>
<keyword evidence="13" id="KW-1185">Reference proteome</keyword>
<feature type="binding site" evidence="11">
    <location>
        <position position="129"/>
    </location>
    <ligand>
        <name>substrate</name>
    </ligand>
</feature>
<dbReference type="PRINTS" id="PR01100">
    <property type="entry name" value="SHIKIMTKNASE"/>
</dbReference>
<name>A0A7C9TPD1_9MICO</name>
<dbReference type="GO" id="GO:0009423">
    <property type="term" value="P:chorismate biosynthetic process"/>
    <property type="evidence" value="ECO:0007669"/>
    <property type="project" value="UniProtKB-UniRule"/>
</dbReference>
<dbReference type="RefSeq" id="WP_163471889.1">
    <property type="nucleotide sequence ID" value="NZ_JAAGWZ010000001.1"/>
</dbReference>
<evidence type="ECO:0000256" key="4">
    <source>
        <dbReference type="ARBA" id="ARBA00022605"/>
    </source>
</evidence>
<dbReference type="GO" id="GO:0005829">
    <property type="term" value="C:cytosol"/>
    <property type="evidence" value="ECO:0007669"/>
    <property type="project" value="TreeGrafter"/>
</dbReference>
<evidence type="ECO:0000256" key="6">
    <source>
        <dbReference type="ARBA" id="ARBA00022741"/>
    </source>
</evidence>
<dbReference type="EC" id="2.7.1.71" evidence="3 11"/>
<evidence type="ECO:0000313" key="12">
    <source>
        <dbReference type="EMBL" id="NEM90219.1"/>
    </source>
</evidence>
<evidence type="ECO:0000256" key="11">
    <source>
        <dbReference type="HAMAP-Rule" id="MF_00109"/>
    </source>
</evidence>
<dbReference type="PANTHER" id="PTHR21087">
    <property type="entry name" value="SHIKIMATE KINASE"/>
    <property type="match status" value="1"/>
</dbReference>
<dbReference type="GO" id="GO:0009073">
    <property type="term" value="P:aromatic amino acid family biosynthetic process"/>
    <property type="evidence" value="ECO:0007669"/>
    <property type="project" value="UniProtKB-KW"/>
</dbReference>
<dbReference type="HAMAP" id="MF_00109">
    <property type="entry name" value="Shikimate_kinase"/>
    <property type="match status" value="1"/>
</dbReference>
<feature type="binding site" evidence="11">
    <location>
        <begin position="10"/>
        <end position="15"/>
    </location>
    <ligand>
        <name>ATP</name>
        <dbReference type="ChEBI" id="CHEBI:30616"/>
    </ligand>
</feature>
<comment type="caution">
    <text evidence="12">The sequence shown here is derived from an EMBL/GenBank/DDBJ whole genome shotgun (WGS) entry which is preliminary data.</text>
</comment>
<feature type="binding site" evidence="11">
    <location>
        <position position="76"/>
    </location>
    <ligand>
        <name>substrate</name>
    </ligand>
</feature>
<feature type="binding site" evidence="11">
    <location>
        <position position="146"/>
    </location>
    <ligand>
        <name>ATP</name>
        <dbReference type="ChEBI" id="CHEBI:30616"/>
    </ligand>
</feature>
<comment type="subcellular location">
    <subcellularLocation>
        <location evidence="11">Cytoplasm</location>
    </subcellularLocation>
</comment>
<comment type="subunit">
    <text evidence="11">Monomer.</text>
</comment>
<evidence type="ECO:0000256" key="1">
    <source>
        <dbReference type="ARBA" id="ARBA00004842"/>
    </source>
</evidence>
<feature type="binding site" evidence="11">
    <location>
        <position position="14"/>
    </location>
    <ligand>
        <name>Mg(2+)</name>
        <dbReference type="ChEBI" id="CHEBI:18420"/>
    </ligand>
</feature>
<dbReference type="CDD" id="cd00464">
    <property type="entry name" value="SK"/>
    <property type="match status" value="1"/>
</dbReference>
<dbReference type="PROSITE" id="PS01128">
    <property type="entry name" value="SHIKIMATE_KINASE"/>
    <property type="match status" value="1"/>
</dbReference>
<gene>
    <name evidence="11" type="primary">aroK</name>
    <name evidence="12" type="ORF">G3T37_02470</name>
</gene>
<keyword evidence="11" id="KW-0460">Magnesium</keyword>
<keyword evidence="7 11" id="KW-0418">Kinase</keyword>
<proteinExistence type="inferred from homology"/>
<protein>
    <recommendedName>
        <fullName evidence="3 11">Shikimate kinase</fullName>
        <shortName evidence="11">SK</shortName>
        <ecNumber evidence="3 11">2.7.1.71</ecNumber>
    </recommendedName>
</protein>
<dbReference type="EMBL" id="JAAGWZ010000001">
    <property type="protein sequence ID" value="NEM90219.1"/>
    <property type="molecule type" value="Genomic_DNA"/>
</dbReference>
<accession>A0A7C9TPD1</accession>
<dbReference type="InterPro" id="IPR031322">
    <property type="entry name" value="Shikimate/glucono_kinase"/>
</dbReference>
<dbReference type="InterPro" id="IPR023000">
    <property type="entry name" value="Shikimate_kinase_CS"/>
</dbReference>
<comment type="pathway">
    <text evidence="1 11">Metabolic intermediate biosynthesis; chorismate biosynthesis; chorismate from D-erythrose 4-phosphate and phosphoenolpyruvate: step 5/7.</text>
</comment>
<organism evidence="12 13">
    <name type="scientific">Galbitalea soli</name>
    <dbReference type="NCBI Taxonomy" id="1268042"/>
    <lineage>
        <taxon>Bacteria</taxon>
        <taxon>Bacillati</taxon>
        <taxon>Actinomycetota</taxon>
        <taxon>Actinomycetes</taxon>
        <taxon>Micrococcales</taxon>
        <taxon>Microbacteriaceae</taxon>
        <taxon>Galbitalea</taxon>
    </lineage>
</organism>
<feature type="binding site" evidence="11">
    <location>
        <position position="55"/>
    </location>
    <ligand>
        <name>substrate</name>
    </ligand>
</feature>
<keyword evidence="8 11" id="KW-0067">ATP-binding</keyword>
<evidence type="ECO:0000256" key="3">
    <source>
        <dbReference type="ARBA" id="ARBA00012154"/>
    </source>
</evidence>
<feature type="binding site" evidence="11">
    <location>
        <position position="32"/>
    </location>
    <ligand>
        <name>substrate</name>
    </ligand>
</feature>
<reference evidence="12 13" key="1">
    <citation type="journal article" date="2014" name="Int. J. Syst. Evol. Microbiol.">
        <title>Description of Galbitalea soli gen. nov., sp. nov., and Frondihabitans sucicola sp. nov.</title>
        <authorList>
            <person name="Kim S.J."/>
            <person name="Lim J.M."/>
            <person name="Ahn J.H."/>
            <person name="Weon H.Y."/>
            <person name="Hamada M."/>
            <person name="Suzuki K."/>
            <person name="Ahn T.Y."/>
            <person name="Kwon S.W."/>
        </authorList>
    </citation>
    <scope>NUCLEOTIDE SEQUENCE [LARGE SCALE GENOMIC DNA]</scope>
    <source>
        <strain evidence="12 13">NBRC 108727</strain>
    </source>
</reference>
<evidence type="ECO:0000256" key="10">
    <source>
        <dbReference type="ARBA" id="ARBA00048567"/>
    </source>
</evidence>
<comment type="catalytic activity">
    <reaction evidence="10 11">
        <text>shikimate + ATP = 3-phosphoshikimate + ADP + H(+)</text>
        <dbReference type="Rhea" id="RHEA:13121"/>
        <dbReference type="ChEBI" id="CHEBI:15378"/>
        <dbReference type="ChEBI" id="CHEBI:30616"/>
        <dbReference type="ChEBI" id="CHEBI:36208"/>
        <dbReference type="ChEBI" id="CHEBI:145989"/>
        <dbReference type="ChEBI" id="CHEBI:456216"/>
        <dbReference type="EC" id="2.7.1.71"/>
    </reaction>
</comment>
<dbReference type="Gene3D" id="3.40.50.300">
    <property type="entry name" value="P-loop containing nucleotide triphosphate hydrolases"/>
    <property type="match status" value="1"/>
</dbReference>
<sequence>MNLVLIGPPGSGKTRLGKRVARLLELPFLDTDKLVVAEHGPIAALFAEHGEPHFRALERSAVRAALAERAVVALGGGAILDKDTQRDLAAHRVALITVSPEAVAPRIGGTKRPLLAGGLDAWRALVDARRPIYERLADASWDTSDRPLDDIARDIATWAEGDITHD</sequence>
<evidence type="ECO:0000256" key="7">
    <source>
        <dbReference type="ARBA" id="ARBA00022777"/>
    </source>
</evidence>
<dbReference type="Pfam" id="PF01202">
    <property type="entry name" value="SKI"/>
    <property type="match status" value="1"/>
</dbReference>
<keyword evidence="9 11" id="KW-0057">Aromatic amino acid biosynthesis</keyword>
<evidence type="ECO:0000256" key="9">
    <source>
        <dbReference type="ARBA" id="ARBA00023141"/>
    </source>
</evidence>
<dbReference type="InterPro" id="IPR000623">
    <property type="entry name" value="Shikimate_kinase/TSH1"/>
</dbReference>
<keyword evidence="4 11" id="KW-0028">Amino-acid biosynthesis</keyword>
<comment type="function">
    <text evidence="11">Catalyzes the specific phosphorylation of the 3-hydroxyl group of shikimic acid using ATP as a cosubstrate.</text>
</comment>